<dbReference type="InterPro" id="IPR014871">
    <property type="entry name" value="dUTPase/dCTP_pyrophosphatase"/>
</dbReference>
<proteinExistence type="predicted"/>
<name>A0A1E7DM94_9BACI</name>
<dbReference type="Pfam" id="PF08761">
    <property type="entry name" value="dUTPase_2"/>
    <property type="match status" value="1"/>
</dbReference>
<dbReference type="PIRSF" id="PIRSF030140">
    <property type="entry name" value="UCP030140"/>
    <property type="match status" value="1"/>
</dbReference>
<dbReference type="InterPro" id="IPR016947">
    <property type="entry name" value="UCP030140"/>
</dbReference>
<dbReference type="STRING" id="1714016.BA724_07730"/>
<dbReference type="EMBL" id="MAMP01000022">
    <property type="protein sequence ID" value="OES44174.1"/>
    <property type="molecule type" value="Genomic_DNA"/>
</dbReference>
<reference evidence="1 2" key="1">
    <citation type="submission" date="2016-06" db="EMBL/GenBank/DDBJ databases">
        <title>Domibacillus iocasae genome sequencing.</title>
        <authorList>
            <person name="Verma A."/>
            <person name="Pal Y."/>
            <person name="Ojha A.K."/>
            <person name="Krishnamurthi S."/>
        </authorList>
    </citation>
    <scope>NUCLEOTIDE SEQUENCE [LARGE SCALE GENOMIC DNA]</scope>
    <source>
        <strain evidence="1 2">DSM 29979</strain>
    </source>
</reference>
<organism evidence="1 2">
    <name type="scientific">Domibacillus iocasae</name>
    <dbReference type="NCBI Taxonomy" id="1714016"/>
    <lineage>
        <taxon>Bacteria</taxon>
        <taxon>Bacillati</taxon>
        <taxon>Bacillota</taxon>
        <taxon>Bacilli</taxon>
        <taxon>Bacillales</taxon>
        <taxon>Bacillaceae</taxon>
        <taxon>Domibacillus</taxon>
    </lineage>
</organism>
<dbReference type="SUPFAM" id="SSF101386">
    <property type="entry name" value="all-alpha NTP pyrophosphatases"/>
    <property type="match status" value="1"/>
</dbReference>
<dbReference type="CDD" id="cd11527">
    <property type="entry name" value="NTP-PPase_dUTPase"/>
    <property type="match status" value="1"/>
</dbReference>
<dbReference type="RefSeq" id="WP_069938779.1">
    <property type="nucleotide sequence ID" value="NZ_MAMP01000022.1"/>
</dbReference>
<accession>A0A1E7DM94</accession>
<dbReference type="Proteomes" id="UP000095658">
    <property type="component" value="Unassembled WGS sequence"/>
</dbReference>
<evidence type="ECO:0000313" key="1">
    <source>
        <dbReference type="EMBL" id="OES44174.1"/>
    </source>
</evidence>
<comment type="caution">
    <text evidence="1">The sequence shown here is derived from an EMBL/GenBank/DDBJ whole genome shotgun (WGS) entry which is preliminary data.</text>
</comment>
<keyword evidence="2" id="KW-1185">Reference proteome</keyword>
<dbReference type="AlphaFoldDB" id="A0A1E7DM94"/>
<dbReference type="OrthoDB" id="5506143at2"/>
<dbReference type="Gene3D" id="1.10.4010.10">
    <property type="entry name" value="Type II deoxyuridine triphosphatase"/>
    <property type="match status" value="1"/>
</dbReference>
<gene>
    <name evidence="1" type="ORF">BA724_07730</name>
</gene>
<sequence length="160" mass="18408">MNIEKLYNMQRGLDEYIEKGHDLEGVDLFDQKVLALLVEIGELANETRCFKFWSKKGPSERNVILEEFVDGVHFILSLGLLTNNRAEPEKEASAETATVQFLHVMESVHAFQKTKSEDDYGLLLNRYFTLGDMLGFSSDEVERAYIAKNEVNYERQQSGY</sequence>
<evidence type="ECO:0000313" key="2">
    <source>
        <dbReference type="Proteomes" id="UP000095658"/>
    </source>
</evidence>
<protein>
    <submittedName>
        <fullName evidence="1">dUTPase</fullName>
    </submittedName>
</protein>